<accession>A0AAI8YG57</accession>
<dbReference type="Proteomes" id="UP001295740">
    <property type="component" value="Unassembled WGS sequence"/>
</dbReference>
<dbReference type="SUPFAM" id="SSF52047">
    <property type="entry name" value="RNI-like"/>
    <property type="match status" value="1"/>
</dbReference>
<evidence type="ECO:0000313" key="3">
    <source>
        <dbReference type="EMBL" id="CAJ2503390.1"/>
    </source>
</evidence>
<dbReference type="PROSITE" id="PS50181">
    <property type="entry name" value="FBOX"/>
    <property type="match status" value="1"/>
</dbReference>
<reference evidence="3" key="1">
    <citation type="submission" date="2023-10" db="EMBL/GenBank/DDBJ databases">
        <authorList>
            <person name="Hackl T."/>
        </authorList>
    </citation>
    <scope>NUCLEOTIDE SEQUENCE</scope>
</reference>
<organism evidence="3 4">
    <name type="scientific">Anthostomella pinea</name>
    <dbReference type="NCBI Taxonomy" id="933095"/>
    <lineage>
        <taxon>Eukaryota</taxon>
        <taxon>Fungi</taxon>
        <taxon>Dikarya</taxon>
        <taxon>Ascomycota</taxon>
        <taxon>Pezizomycotina</taxon>
        <taxon>Sordariomycetes</taxon>
        <taxon>Xylariomycetidae</taxon>
        <taxon>Xylariales</taxon>
        <taxon>Xylariaceae</taxon>
        <taxon>Anthostomella</taxon>
    </lineage>
</organism>
<dbReference type="InterPro" id="IPR001810">
    <property type="entry name" value="F-box_dom"/>
</dbReference>
<feature type="domain" description="F-box" evidence="2">
    <location>
        <begin position="3"/>
        <end position="52"/>
    </location>
</feature>
<dbReference type="AlphaFoldDB" id="A0AAI8YG57"/>
<protein>
    <submittedName>
        <fullName evidence="3">Uu.00g107840.m01.CDS01</fullName>
    </submittedName>
</protein>
<evidence type="ECO:0000313" key="4">
    <source>
        <dbReference type="Proteomes" id="UP001295740"/>
    </source>
</evidence>
<keyword evidence="4" id="KW-1185">Reference proteome</keyword>
<proteinExistence type="predicted"/>
<comment type="caution">
    <text evidence="3">The sequence shown here is derived from an EMBL/GenBank/DDBJ whole genome shotgun (WGS) entry which is preliminary data.</text>
</comment>
<name>A0AAI8YG57_9PEZI</name>
<evidence type="ECO:0000259" key="2">
    <source>
        <dbReference type="PROSITE" id="PS50181"/>
    </source>
</evidence>
<feature type="region of interest" description="Disordered" evidence="1">
    <location>
        <begin position="480"/>
        <end position="501"/>
    </location>
</feature>
<sequence length="553" mass="63000">MAPTNITSFPVEILVQITSYLTMPDYGAFRLSCRQIEESVFRSFAHSYFRQMQFMRTDFSLQALIGISKSRLSPFVKHVFIGTEILDPGLCHNPVPGDVYPRRGGGQRSVSAMEIRYNIYNTMCANQVMLLSTGHDQQMLAEAFSNLKLETVGIRSHAVYGSIPINLPMSFGTSKIFKETAVELRSSGSWSTRDDTKANASCVFSVLNALAKSTSRPKRFETIMGGPLLGDDAFIIPIFMEKDVLPVMAKFESLDLKLHGSSSRYRRIIYPIGKTPYSIDTYYLRKFLSHLTHLERLCLKFSYNYDGFFNWLGSQPSNEVYKGPSGFEPPSSPAFTCLREIDLTKCKIPIHDMLNMIRKFSKTLRKLSLHDMTLTEDSLPHDYDQDVDDDDEPKTNLWAQFVSQLARIDCELNEVSFRDPAQPTGHRLRYLRFGDDISSSPHFTYAGPFVRERLETLSSNIRFSPVCNCHRHRVPNDELTESEIASDEMDDSLDETDGDFDDMDEYDDYDEDYGYHPGFDPFYDEVDEVDEELAAEMQEREMFLAALLQGAGG</sequence>
<gene>
    <name evidence="3" type="ORF">KHLLAP_LOCUS3858</name>
</gene>
<dbReference type="EMBL" id="CAUWAG010000006">
    <property type="protein sequence ID" value="CAJ2503390.1"/>
    <property type="molecule type" value="Genomic_DNA"/>
</dbReference>
<evidence type="ECO:0000256" key="1">
    <source>
        <dbReference type="SAM" id="MobiDB-lite"/>
    </source>
</evidence>